<gene>
    <name evidence="1" type="ORF">MKY91_20635</name>
</gene>
<name>A0ABU9VNT4_9BACI</name>
<dbReference type="EMBL" id="JBCITK010000002">
    <property type="protein sequence ID" value="MEN0645576.1"/>
    <property type="molecule type" value="Genomic_DNA"/>
</dbReference>
<dbReference type="Proteomes" id="UP001418796">
    <property type="component" value="Unassembled WGS sequence"/>
</dbReference>
<sequence>MLVKISELFNSFYVTVETKRGIRYHTTYASKPTPEEVKEDFEENQSAFMIIK</sequence>
<organism evidence="1 2">
    <name type="scientific">Alkalicoccobacillus gibsonii</name>
    <dbReference type="NCBI Taxonomy" id="79881"/>
    <lineage>
        <taxon>Bacteria</taxon>
        <taxon>Bacillati</taxon>
        <taxon>Bacillota</taxon>
        <taxon>Bacilli</taxon>
        <taxon>Bacillales</taxon>
        <taxon>Bacillaceae</taxon>
        <taxon>Alkalicoccobacillus</taxon>
    </lineage>
</organism>
<protein>
    <submittedName>
        <fullName evidence="1">Uncharacterized protein</fullName>
    </submittedName>
</protein>
<comment type="caution">
    <text evidence="1">The sequence shown here is derived from an EMBL/GenBank/DDBJ whole genome shotgun (WGS) entry which is preliminary data.</text>
</comment>
<reference evidence="1 2" key="1">
    <citation type="submission" date="2024-03" db="EMBL/GenBank/DDBJ databases">
        <title>Bacilli Hybrid Assemblies.</title>
        <authorList>
            <person name="Kovac J."/>
        </authorList>
    </citation>
    <scope>NUCLEOTIDE SEQUENCE [LARGE SCALE GENOMIC DNA]</scope>
    <source>
        <strain evidence="1 2">FSL R7-0666</strain>
    </source>
</reference>
<evidence type="ECO:0000313" key="2">
    <source>
        <dbReference type="Proteomes" id="UP001418796"/>
    </source>
</evidence>
<proteinExistence type="predicted"/>
<accession>A0ABU9VNT4</accession>
<keyword evidence="2" id="KW-1185">Reference proteome</keyword>
<evidence type="ECO:0000313" key="1">
    <source>
        <dbReference type="EMBL" id="MEN0645576.1"/>
    </source>
</evidence>
<dbReference type="RefSeq" id="WP_343132243.1">
    <property type="nucleotide sequence ID" value="NZ_JBCITK010000002.1"/>
</dbReference>